<dbReference type="EMBL" id="JALJOR010000012">
    <property type="protein sequence ID" value="KAK9807800.1"/>
    <property type="molecule type" value="Genomic_DNA"/>
</dbReference>
<dbReference type="Pfam" id="PF12237">
    <property type="entry name" value="PCIF1_WW"/>
    <property type="match status" value="1"/>
</dbReference>
<evidence type="ECO:0000259" key="3">
    <source>
        <dbReference type="Pfam" id="PF12237"/>
    </source>
</evidence>
<gene>
    <name evidence="4" type="ORF">WJX72_009794</name>
</gene>
<keyword evidence="5" id="KW-1185">Reference proteome</keyword>
<feature type="region of interest" description="Disordered" evidence="1">
    <location>
        <begin position="587"/>
        <end position="674"/>
    </location>
</feature>
<accession>A0AAW1PHB5</accession>
<feature type="chain" id="PRO_5043777419" description="PCIF1 WW domain-containing protein" evidence="2">
    <location>
        <begin position="51"/>
        <end position="674"/>
    </location>
</feature>
<sequence>MEPSDPTRLEKATEGHTISRQRQAGPMKPLGAAFALWAALLQLSWLGAQGIGCCTNGIQGKCRASSTLCHTGETFDSSNPDCAASLGNDCFQPGCCNGVCVRGMNRCPDLNKFFVTTSCLDHTGETCSNDPPVAPDPISGTPPEDGLDSTIGTPPEVGHHSTQEEVIGLGAQLATAPGRLAKGQLPTEAAPVPNSKWQEEDTLQAQDLGGGPKAKKRKAGAVTTTPAAAKAPAKAKAPKKAQVFTDALIPAALTAGSAEISAEPGLVADLVRAGCSSEVATSIACSLGQAARDASQTVARQAHQLRSGKPPTITKVRVESHRYSVDLVAAAHFVKLTHEAYAKLSALHQLHGLDGEKDAEIPDSISLEGQSVESDAPFHLRLFAMLLRYKAIQGHGFQAAAGPPVFELLRKKLGVGCECFASPLNAHFERCASAFPDVDGPFGSIGSFFKLDLKSGSYEANPPFVPTIMDAAARHMEALLKAAEAGGQPLSFTVFLPGWEETDSWRALKASPFLRRLTVVAAADHGFCDGASHQRRDPFRQSPYDTGVFFLQTAKAAAKWKAGDELEKALRVAMAECCPTPAAVERQRKQRASSDMEHWGLQTGATPDAPGGVKVAALKRKRPAAKEKAQDKATDKPLVMASAATLARSQRKKKRKLPPGEVAKGDLQAMHLRA</sequence>
<evidence type="ECO:0000256" key="2">
    <source>
        <dbReference type="SAM" id="SignalP"/>
    </source>
</evidence>
<evidence type="ECO:0000256" key="1">
    <source>
        <dbReference type="SAM" id="MobiDB-lite"/>
    </source>
</evidence>
<feature type="compositionally biased region" description="Basic and acidic residues" evidence="1">
    <location>
        <begin position="624"/>
        <end position="635"/>
    </location>
</feature>
<dbReference type="GO" id="GO:0099122">
    <property type="term" value="F:RNA polymerase II C-terminal domain binding"/>
    <property type="evidence" value="ECO:0007669"/>
    <property type="project" value="InterPro"/>
</dbReference>
<dbReference type="Proteomes" id="UP001489004">
    <property type="component" value="Unassembled WGS sequence"/>
</dbReference>
<comment type="caution">
    <text evidence="4">The sequence shown here is derived from an EMBL/GenBank/DDBJ whole genome shotgun (WGS) entry which is preliminary data.</text>
</comment>
<dbReference type="AlphaFoldDB" id="A0AAW1PHB5"/>
<dbReference type="InterPro" id="IPR022035">
    <property type="entry name" value="PCIF1_WW"/>
</dbReference>
<name>A0AAW1PHB5_9CHLO</name>
<protein>
    <recommendedName>
        <fullName evidence="3">PCIF1 WW domain-containing protein</fullName>
    </recommendedName>
</protein>
<proteinExistence type="predicted"/>
<feature type="domain" description="PCIF1 WW" evidence="3">
    <location>
        <begin position="372"/>
        <end position="530"/>
    </location>
</feature>
<feature type="compositionally biased region" description="Low complexity" evidence="1">
    <location>
        <begin position="220"/>
        <end position="233"/>
    </location>
</feature>
<dbReference type="PANTHER" id="PTHR21727">
    <property type="entry name" value="PHOSPHORYLATED CTD INTERACTING FACTOR 1"/>
    <property type="match status" value="1"/>
</dbReference>
<dbReference type="GO" id="GO:0016422">
    <property type="term" value="F:mRNA (2'-O-methyladenosine-N6-)-methyltransferase activity"/>
    <property type="evidence" value="ECO:0007669"/>
    <property type="project" value="InterPro"/>
</dbReference>
<feature type="compositionally biased region" description="Basic and acidic residues" evidence="1">
    <location>
        <begin position="1"/>
        <end position="14"/>
    </location>
</feature>
<dbReference type="PANTHER" id="PTHR21727:SF0">
    <property type="entry name" value="MRNA (2'-O-METHYLADENOSINE-N(6)-)-METHYLTRANSFERASE"/>
    <property type="match status" value="1"/>
</dbReference>
<keyword evidence="2" id="KW-0732">Signal</keyword>
<feature type="region of interest" description="Disordered" evidence="1">
    <location>
        <begin position="1"/>
        <end position="24"/>
    </location>
</feature>
<feature type="region of interest" description="Disordered" evidence="1">
    <location>
        <begin position="204"/>
        <end position="233"/>
    </location>
</feature>
<evidence type="ECO:0000313" key="4">
    <source>
        <dbReference type="EMBL" id="KAK9807800.1"/>
    </source>
</evidence>
<reference evidence="4 5" key="1">
    <citation type="journal article" date="2024" name="Nat. Commun.">
        <title>Phylogenomics reveals the evolutionary origins of lichenization in chlorophyte algae.</title>
        <authorList>
            <person name="Puginier C."/>
            <person name="Libourel C."/>
            <person name="Otte J."/>
            <person name="Skaloud P."/>
            <person name="Haon M."/>
            <person name="Grisel S."/>
            <person name="Petersen M."/>
            <person name="Berrin J.G."/>
            <person name="Delaux P.M."/>
            <person name="Dal Grande F."/>
            <person name="Keller J."/>
        </authorList>
    </citation>
    <scope>NUCLEOTIDE SEQUENCE [LARGE SCALE GENOMIC DNA]</scope>
    <source>
        <strain evidence="4 5">SAG 2043</strain>
    </source>
</reference>
<organism evidence="4 5">
    <name type="scientific">[Myrmecia] bisecta</name>
    <dbReference type="NCBI Taxonomy" id="41462"/>
    <lineage>
        <taxon>Eukaryota</taxon>
        <taxon>Viridiplantae</taxon>
        <taxon>Chlorophyta</taxon>
        <taxon>core chlorophytes</taxon>
        <taxon>Trebouxiophyceae</taxon>
        <taxon>Trebouxiales</taxon>
        <taxon>Trebouxiaceae</taxon>
        <taxon>Myrmecia</taxon>
    </lineage>
</organism>
<dbReference type="InterPro" id="IPR039881">
    <property type="entry name" value="PCIF1-like"/>
</dbReference>
<feature type="signal peptide" evidence="2">
    <location>
        <begin position="1"/>
        <end position="50"/>
    </location>
</feature>
<evidence type="ECO:0000313" key="5">
    <source>
        <dbReference type="Proteomes" id="UP001489004"/>
    </source>
</evidence>